<proteinExistence type="predicted"/>
<organism evidence="1 2">
    <name type="scientific">Clostridium disporicum</name>
    <dbReference type="NCBI Taxonomy" id="84024"/>
    <lineage>
        <taxon>Bacteria</taxon>
        <taxon>Bacillati</taxon>
        <taxon>Bacillota</taxon>
        <taxon>Clostridia</taxon>
        <taxon>Eubacteriales</taxon>
        <taxon>Clostridiaceae</taxon>
        <taxon>Clostridium</taxon>
    </lineage>
</organism>
<evidence type="ECO:0000313" key="1">
    <source>
        <dbReference type="EMBL" id="CUO26707.1"/>
    </source>
</evidence>
<name>A0A174DNA8_9CLOT</name>
<evidence type="ECO:0000313" key="2">
    <source>
        <dbReference type="Proteomes" id="UP000095558"/>
    </source>
</evidence>
<dbReference type="EMBL" id="CYZV01000018">
    <property type="protein sequence ID" value="CUO26707.1"/>
    <property type="molecule type" value="Genomic_DNA"/>
</dbReference>
<gene>
    <name evidence="1" type="ORF">ERS852470_01873</name>
</gene>
<dbReference type="Proteomes" id="UP000095558">
    <property type="component" value="Unassembled WGS sequence"/>
</dbReference>
<accession>A0A174DNA8</accession>
<sequence length="141" mass="17295">MKKEINILEIKRVMRGILKRKKNNKIDYNIIEEDNILKVYINDYLVDKVRADKKEDKELLENLIIRLIEQVMVQRQLNRNKNYIYEYLHEFNKKYSTDEMTNNCNNDCSNCKYYEWCDDRVDIVEKIEFTDEYISKYGIPF</sequence>
<protein>
    <submittedName>
        <fullName evidence="1">Uncharacterized protein</fullName>
    </submittedName>
</protein>
<reference evidence="1 2" key="1">
    <citation type="submission" date="2015-09" db="EMBL/GenBank/DDBJ databases">
        <authorList>
            <consortium name="Pathogen Informatics"/>
        </authorList>
    </citation>
    <scope>NUCLEOTIDE SEQUENCE [LARGE SCALE GENOMIC DNA]</scope>
    <source>
        <strain evidence="1 2">2789STDY5834855</strain>
    </source>
</reference>
<dbReference type="RefSeq" id="WP_055276551.1">
    <property type="nucleotide sequence ID" value="NZ_CYZV01000018.1"/>
</dbReference>
<dbReference type="AlphaFoldDB" id="A0A174DNA8"/>